<accession>D5EFD0</accession>
<dbReference type="Proteomes" id="UP000002366">
    <property type="component" value="Chromosome"/>
</dbReference>
<sequence>MFLKHSTRKFFELLAKSGVVSGPYYFKGIWFAKREASSLLSAICGADERKRLSARYQDISIRDVQKLSAFVEEA</sequence>
<dbReference type="RefSeq" id="WP_013048525.1">
    <property type="nucleotide sequence ID" value="NC_014011.1"/>
</dbReference>
<evidence type="ECO:0000313" key="1">
    <source>
        <dbReference type="EMBL" id="ADE57262.1"/>
    </source>
</evidence>
<dbReference type="KEGG" id="aco:Amico_1139"/>
<name>D5EFD0_AMICL</name>
<protein>
    <submittedName>
        <fullName evidence="1">Uncharacterized protein</fullName>
    </submittedName>
</protein>
<gene>
    <name evidence="1" type="ordered locus">Amico_1139</name>
</gene>
<dbReference type="HOGENOM" id="CLU_2679546_0_0_0"/>
<keyword evidence="2" id="KW-1185">Reference proteome</keyword>
<organism evidence="1 2">
    <name type="scientific">Aminobacterium colombiense (strain DSM 12261 / ALA-1)</name>
    <dbReference type="NCBI Taxonomy" id="572547"/>
    <lineage>
        <taxon>Bacteria</taxon>
        <taxon>Thermotogati</taxon>
        <taxon>Synergistota</taxon>
        <taxon>Synergistia</taxon>
        <taxon>Synergistales</taxon>
        <taxon>Aminobacteriaceae</taxon>
        <taxon>Aminobacterium</taxon>
    </lineage>
</organism>
<dbReference type="EMBL" id="CP001997">
    <property type="protein sequence ID" value="ADE57262.1"/>
    <property type="molecule type" value="Genomic_DNA"/>
</dbReference>
<reference evidence="1 2" key="1">
    <citation type="journal article" date="2010" name="Stand. Genomic Sci.">
        <title>Complete genome sequence of Aminobacterium colombiense type strain (ALA-1).</title>
        <authorList>
            <person name="Chertkov O."/>
            <person name="Sikorski J."/>
            <person name="Brambilla E."/>
            <person name="Lapidus A."/>
            <person name="Copeland A."/>
            <person name="Glavina Del Rio T."/>
            <person name="Nolan M."/>
            <person name="Lucas S."/>
            <person name="Tice H."/>
            <person name="Cheng J.F."/>
            <person name="Han C."/>
            <person name="Detter J.C."/>
            <person name="Bruce D."/>
            <person name="Tapia R."/>
            <person name="Goodwin L."/>
            <person name="Pitluck S."/>
            <person name="Liolios K."/>
            <person name="Ivanova N."/>
            <person name="Mavromatis K."/>
            <person name="Ovchinnikova G."/>
            <person name="Pati A."/>
            <person name="Chen A."/>
            <person name="Palaniappan K."/>
            <person name="Land M."/>
            <person name="Hauser L."/>
            <person name="Chang Y.J."/>
            <person name="Jeffries C.D."/>
            <person name="Spring S."/>
            <person name="Rohde M."/>
            <person name="Goker M."/>
            <person name="Bristow J."/>
            <person name="Eisen J.A."/>
            <person name="Markowitz V."/>
            <person name="Hugenholtz P."/>
            <person name="Kyrpides N.C."/>
            <person name="Klenk H.P."/>
        </authorList>
    </citation>
    <scope>NUCLEOTIDE SEQUENCE [LARGE SCALE GENOMIC DNA]</scope>
    <source>
        <strain evidence="2">DSM 12261 / ALA-1</strain>
    </source>
</reference>
<proteinExistence type="predicted"/>
<evidence type="ECO:0000313" key="2">
    <source>
        <dbReference type="Proteomes" id="UP000002366"/>
    </source>
</evidence>
<dbReference type="STRING" id="572547.Amico_1139"/>
<dbReference type="AlphaFoldDB" id="D5EFD0"/>